<evidence type="ECO:0000256" key="2">
    <source>
        <dbReference type="ARBA" id="ARBA00022448"/>
    </source>
</evidence>
<dbReference type="SUPFAM" id="SSF56935">
    <property type="entry name" value="Porins"/>
    <property type="match status" value="1"/>
</dbReference>
<dbReference type="FunFam" id="2.170.130.10:FF:000024">
    <property type="entry name" value="Outer membrane protein"/>
    <property type="match status" value="1"/>
</dbReference>
<dbReference type="InterPro" id="IPR012910">
    <property type="entry name" value="Plug_dom"/>
</dbReference>
<dbReference type="Pfam" id="PF13715">
    <property type="entry name" value="CarbopepD_reg_2"/>
    <property type="match status" value="1"/>
</dbReference>
<gene>
    <name evidence="12" type="ORF">Muribac1_0270</name>
</gene>
<dbReference type="Pfam" id="PF00593">
    <property type="entry name" value="TonB_dep_Rec_b-barrel"/>
    <property type="match status" value="1"/>
</dbReference>
<comment type="subcellular location">
    <subcellularLocation>
        <location evidence="1 8">Cell outer membrane</location>
        <topology evidence="1 8">Multi-pass membrane protein</topology>
    </subcellularLocation>
</comment>
<evidence type="ECO:0000256" key="6">
    <source>
        <dbReference type="ARBA" id="ARBA00023136"/>
    </source>
</evidence>
<proteinExistence type="inferred from homology"/>
<dbReference type="InterPro" id="IPR023997">
    <property type="entry name" value="TonB-dep_OMP_SusC/RagA_CS"/>
</dbReference>
<evidence type="ECO:0000259" key="10">
    <source>
        <dbReference type="Pfam" id="PF00593"/>
    </source>
</evidence>
<dbReference type="InterPro" id="IPR037066">
    <property type="entry name" value="Plug_dom_sf"/>
</dbReference>
<dbReference type="Gene3D" id="2.40.170.20">
    <property type="entry name" value="TonB-dependent receptor, beta-barrel domain"/>
    <property type="match status" value="1"/>
</dbReference>
<dbReference type="PROSITE" id="PS52016">
    <property type="entry name" value="TONB_DEPENDENT_REC_3"/>
    <property type="match status" value="1"/>
</dbReference>
<evidence type="ECO:0000259" key="11">
    <source>
        <dbReference type="Pfam" id="PF07715"/>
    </source>
</evidence>
<dbReference type="InterPro" id="IPR036942">
    <property type="entry name" value="Beta-barrel_TonB_sf"/>
</dbReference>
<protein>
    <submittedName>
        <fullName evidence="12">SusC/RagA family TonB-linked outer membrane protein</fullName>
    </submittedName>
</protein>
<dbReference type="InterPro" id="IPR000531">
    <property type="entry name" value="Beta-barrel_TonB"/>
</dbReference>
<keyword evidence="7 8" id="KW-0998">Cell outer membrane</keyword>
<sequence>MITASGIVEDAEGPLIGATVMEKGKPSNAVATDIEGRFQLKVPAGSTLVFTYVGYAQKEMKASADMTVEMSAQADLLDEVVVVGFGTQKRVNLTGSVSTVDTQLLNDRPVDNVATALQGAVPGLQINVSSGSLETDPSINIRGNGTIGSGSSGAPLVLIDGMEGDINVLNPQDVESVSVLKDAAAASIYGSRAPFGVILIKTKKGQSGKPVINYQNSFRFANLINLAHTMDSYTFATYFNDGCLNTPGWGPHFGKEWLQRIKDYRDGVINTVMVTNPNNPNYWNSPFDNPGGNANVDWYGEVFKSSNFSQEHNISVSGGTEKVNYYFSGNFSDQEGQVRWGDNDKKTYSINGRFTAQLFDWLQLGFSTRWTRVDYRRPSTLTDNLYQVLGRQGWPILPIYDDNGNFYDAPSPIAGLANGGTDKTQTDRNVNQLDLVFKPMKGWDIHAELNYSVLSATRHWDSQMIYNHTVDNQPYVYKQSSNVHEDYKKENFFNVNIFSNYDWTVADKHDFHVMLGFQTENMKKKVYGLQRDGILVPSLPQVDLTSGLGYSGDKITPSVNGGVYEWDTAGFFGRINYSYDSRYLAELNLRYDGTSRFRGDKRWIWLPSASLGWNIANEKFWEDYATVCGQLKLRASYGILGNQNIDNWYQTYRVIPLGSSNGSWLQGGMQPNTSGFPGLVSQLLTWEKVYNWNFGVDFAFFNNRLRGTAEYFIRNTKNMVGPAQELPSTLGTGVPYTNNCDLRSNGWDFEISWTDRTSFGLGYSAKFVLSDARVKVTRYPNNPSLSLNTYIEGRYINEIWGYETVGIAKTNEEMQAHLANANQSAIGSNWGAGDIMYKDLNGDGVVNSGANTLDNKGDLKLLGNSTPRWLFSLDLGADYKGFDLRVYLQGVAKRDAMINSGYFWGISGDFWWSQGLKQHTDYFRAEPSNDLPANLDSYYPRPIFGDTRNQKNQSKYMQNAAYIRLKNLQLGYTIPTNLTQKIGFQKIRIYFSGENLLTGTKLSSLFDPETFDSKNAWGGCAYPLSRTYSFGVNLTL</sequence>
<dbReference type="Pfam" id="PF07715">
    <property type="entry name" value="Plug"/>
    <property type="match status" value="1"/>
</dbReference>
<organism evidence="12">
    <name type="scientific">uncultured Muribaculaceae bacterium</name>
    <dbReference type="NCBI Taxonomy" id="2301481"/>
    <lineage>
        <taxon>Bacteria</taxon>
        <taxon>Pseudomonadati</taxon>
        <taxon>Bacteroidota</taxon>
        <taxon>Bacteroidia</taxon>
        <taxon>Bacteroidales</taxon>
        <taxon>Muribaculaceae</taxon>
        <taxon>environmental samples</taxon>
    </lineage>
</organism>
<feature type="domain" description="TonB-dependent receptor-like beta-barrel" evidence="10">
    <location>
        <begin position="401"/>
        <end position="996"/>
    </location>
</feature>
<dbReference type="NCBIfam" id="TIGR04057">
    <property type="entry name" value="SusC_RagA_signa"/>
    <property type="match status" value="1"/>
</dbReference>
<evidence type="ECO:0000256" key="5">
    <source>
        <dbReference type="ARBA" id="ARBA00023077"/>
    </source>
</evidence>
<keyword evidence="5 9" id="KW-0798">TonB box</keyword>
<evidence type="ECO:0000256" key="1">
    <source>
        <dbReference type="ARBA" id="ARBA00004571"/>
    </source>
</evidence>
<keyword evidence="4 8" id="KW-0812">Transmembrane</keyword>
<keyword evidence="3 8" id="KW-1134">Transmembrane beta strand</keyword>
<feature type="domain" description="TonB-dependent receptor plug" evidence="11">
    <location>
        <begin position="92"/>
        <end position="197"/>
    </location>
</feature>
<dbReference type="SUPFAM" id="SSF49464">
    <property type="entry name" value="Carboxypeptidase regulatory domain-like"/>
    <property type="match status" value="1"/>
</dbReference>
<dbReference type="InterPro" id="IPR023996">
    <property type="entry name" value="TonB-dep_OMP_SusC/RagA"/>
</dbReference>
<evidence type="ECO:0000256" key="8">
    <source>
        <dbReference type="PROSITE-ProRule" id="PRU01360"/>
    </source>
</evidence>
<evidence type="ECO:0000256" key="9">
    <source>
        <dbReference type="RuleBase" id="RU003357"/>
    </source>
</evidence>
<evidence type="ECO:0000256" key="7">
    <source>
        <dbReference type="ARBA" id="ARBA00023237"/>
    </source>
</evidence>
<reference evidence="12" key="1">
    <citation type="journal article" date="2020" name="J. ISSAAS">
        <title>Lactobacilli and other gastrointestinal microbiota of Peromyscus leucopus, reservoir host for agents of Lyme disease and other zoonoses in North America.</title>
        <authorList>
            <person name="Milovic A."/>
            <person name="Bassam K."/>
            <person name="Shao H."/>
            <person name="Chatzistamou I."/>
            <person name="Tufts D.M."/>
            <person name="Diuk-Wasser M."/>
            <person name="Barbour A.G."/>
        </authorList>
    </citation>
    <scope>NUCLEOTIDE SEQUENCE</scope>
    <source>
        <strain evidence="12">LL71</strain>
    </source>
</reference>
<dbReference type="GO" id="GO:0009279">
    <property type="term" value="C:cell outer membrane"/>
    <property type="evidence" value="ECO:0007669"/>
    <property type="project" value="UniProtKB-SubCell"/>
</dbReference>
<evidence type="ECO:0000313" key="12">
    <source>
        <dbReference type="EMBL" id="QIM10818.1"/>
    </source>
</evidence>
<evidence type="ECO:0000256" key="3">
    <source>
        <dbReference type="ARBA" id="ARBA00022452"/>
    </source>
</evidence>
<keyword evidence="2 8" id="KW-0813">Transport</keyword>
<dbReference type="InterPro" id="IPR039426">
    <property type="entry name" value="TonB-dep_rcpt-like"/>
</dbReference>
<dbReference type="Gene3D" id="2.170.130.10">
    <property type="entry name" value="TonB-dependent receptor, plug domain"/>
    <property type="match status" value="1"/>
</dbReference>
<dbReference type="AlphaFoldDB" id="A0A6G8F3S0"/>
<name>A0A6G8F3S0_9BACT</name>
<keyword evidence="6 8" id="KW-0472">Membrane</keyword>
<evidence type="ECO:0000256" key="4">
    <source>
        <dbReference type="ARBA" id="ARBA00022692"/>
    </source>
</evidence>
<accession>A0A6G8F3S0</accession>
<dbReference type="InterPro" id="IPR008969">
    <property type="entry name" value="CarboxyPept-like_regulatory"/>
</dbReference>
<comment type="similarity">
    <text evidence="8 9">Belongs to the TonB-dependent receptor family.</text>
</comment>
<dbReference type="EMBL" id="MT002444">
    <property type="protein sequence ID" value="QIM10818.1"/>
    <property type="molecule type" value="Genomic_DNA"/>
</dbReference>
<dbReference type="NCBIfam" id="TIGR04056">
    <property type="entry name" value="OMP_RagA_SusC"/>
    <property type="match status" value="1"/>
</dbReference>